<evidence type="ECO:0000313" key="1">
    <source>
        <dbReference type="EMBL" id="AIZ94703.1"/>
    </source>
</evidence>
<accession>A0A0A7NQU3</accession>
<protein>
    <recommendedName>
        <fullName evidence="3">Baseplate protein</fullName>
    </recommendedName>
</protein>
<evidence type="ECO:0000313" key="2">
    <source>
        <dbReference type="Proteomes" id="UP000030922"/>
    </source>
</evidence>
<reference evidence="2" key="1">
    <citation type="submission" date="2014-10" db="EMBL/GenBank/DDBJ databases">
        <title>Characterization of Lactobacillus fermentum phage vB_S_LfeInf.</title>
        <authorList>
            <person name="Liu M."/>
            <person name="Gill J.J."/>
            <person name="Berry J."/>
            <person name="Young R.III."/>
            <person name="Summer E.J."/>
        </authorList>
    </citation>
    <scope>NUCLEOTIDE SEQUENCE [LARGE SCALE GENOMIC DNA]</scope>
</reference>
<dbReference type="OrthoDB" id="5058at10239"/>
<reference evidence="1 2" key="2">
    <citation type="journal article" date="2015" name="Biotechnol. Biofuels">
        <title>Bacteriophage application restores ethanol fermentation characteristics disrupted by Lactobacillus fermentum.</title>
        <authorList>
            <person name="Liu M."/>
            <person name="Bischoff K.M."/>
            <person name="Gill J.J."/>
            <person name="Mire-Criscione M.D."/>
            <person name="Berry J.D."/>
            <person name="Young R."/>
            <person name="Summer E.J."/>
        </authorList>
    </citation>
    <scope>NUCLEOTIDE SEQUENCE [LARGE SCALE GENOMIC DNA]</scope>
</reference>
<dbReference type="EMBL" id="KP054477">
    <property type="protein sequence ID" value="AIZ94703.1"/>
    <property type="molecule type" value="Genomic_DNA"/>
</dbReference>
<keyword evidence="2" id="KW-1185">Reference proteome</keyword>
<gene>
    <name evidence="1" type="ORF">LfeInf_077</name>
</gene>
<dbReference type="RefSeq" id="YP_009222315.1">
    <property type="nucleotide sequence ID" value="NC_029058.1"/>
</dbReference>
<dbReference type="Proteomes" id="UP000030922">
    <property type="component" value="Segment"/>
</dbReference>
<sequence length="632" mass="71512">MAIKDNLQPFWGFNVQGITKDDGSANDAFISSLQGELDKTELDLYSSKLETYLDTANGRWLDYWGRWLGLHRDNRSDDDYRTALINHVLHERNTIPALTKALTDFLKINQDHIYIYEPWRDMFVWNASHYNTHKFFTDPYYRYAVIDIQIEGPYGDIVNEIINLFRPAGVYWVVTSLVNVINNTAPILDLSLPTTQIIESSDTDYANFTQTNSAYLNSKLDLATYVGDPFNYNKDNLNAGKQYATSNSSYNPVVYIGSNKGDYDSIIDTTGGGTNLATGTDQEYTMGFGIPNTTWEDGYAYEKLPLSTTGTEILPQDSSHFYTLTQGTTYTQTIWFETDANVKNLSVAKISWWTHDGHDYQLASIQNLGQNSYKIVSTYTWPGKADNNVRLFDIRYLDSTFDLTTGTYLKFGKLKLEEGSVSTPWSPNPSDSDYASWLQAKQQAELTITSQDLKQQLGNQITTQPTLISSIDSQANSFTIDQTQTSLLGGIDLLGYLTVYKQAVKSSDQTAKQFILNNLATSNTQRLELVLQNQDNIDLTQDVRLELYDYNLHLWVKPIIEYEVHSDYTIFKVSLSSLAPYLSDGGNFMFQVWPTIANITTLSVNYLGYLFNAPSDIITLANSAETFTMETN</sequence>
<dbReference type="KEGG" id="vg:26793865"/>
<organism evidence="1 2">
    <name type="scientific">Lactobacillus phage LfeInf</name>
    <dbReference type="NCBI Taxonomy" id="1567484"/>
    <lineage>
        <taxon>Viruses</taxon>
        <taxon>Duplodnaviria</taxon>
        <taxon>Heunggongvirae</taxon>
        <taxon>Uroviricota</taxon>
        <taxon>Caudoviricetes</taxon>
        <taxon>Herelleviridae</taxon>
        <taxon>Hopescreekvirus</taxon>
        <taxon>Hopescreekvirus LfeInf</taxon>
    </lineage>
</organism>
<dbReference type="GeneID" id="26793865"/>
<proteinExistence type="predicted"/>
<name>A0A0A7NQU3_9CAUD</name>
<evidence type="ECO:0008006" key="3">
    <source>
        <dbReference type="Google" id="ProtNLM"/>
    </source>
</evidence>